<keyword evidence="3" id="KW-1185">Reference proteome</keyword>
<dbReference type="Proteomes" id="UP000006591">
    <property type="component" value="Chromosome 7"/>
</dbReference>
<accession>A0A0E0HX87</accession>
<name>A0A0E0HX87_ORYNI</name>
<protein>
    <submittedName>
        <fullName evidence="2">Uncharacterized protein</fullName>
    </submittedName>
</protein>
<dbReference type="EnsemblPlants" id="ONIVA07G03370.1">
    <property type="protein sequence ID" value="ONIVA07G03370.1"/>
    <property type="gene ID" value="ONIVA07G03370"/>
</dbReference>
<evidence type="ECO:0000256" key="1">
    <source>
        <dbReference type="SAM" id="MobiDB-lite"/>
    </source>
</evidence>
<dbReference type="HOGENOM" id="CLU_2053464_0_0_1"/>
<evidence type="ECO:0000313" key="2">
    <source>
        <dbReference type="EnsemblPlants" id="ONIVA07G03370.1"/>
    </source>
</evidence>
<feature type="region of interest" description="Disordered" evidence="1">
    <location>
        <begin position="80"/>
        <end position="101"/>
    </location>
</feature>
<sequence>MAQALPAARSNSPIVKEPTLQQVKQMAEEMLPQKSMAQLLETREMNGNGRRSACTSMVGNRRKISIWDDWGGGDLHVCERSPATGSGTGREQRLREGRAGGIGRDSCACAGIAGCFVQLV</sequence>
<dbReference type="Gramene" id="ONIVA07G03370.1">
    <property type="protein sequence ID" value="ONIVA07G03370.1"/>
    <property type="gene ID" value="ONIVA07G03370"/>
</dbReference>
<organism evidence="2">
    <name type="scientific">Oryza nivara</name>
    <name type="common">Indian wild rice</name>
    <name type="synonym">Oryza sativa f. spontanea</name>
    <dbReference type="NCBI Taxonomy" id="4536"/>
    <lineage>
        <taxon>Eukaryota</taxon>
        <taxon>Viridiplantae</taxon>
        <taxon>Streptophyta</taxon>
        <taxon>Embryophyta</taxon>
        <taxon>Tracheophyta</taxon>
        <taxon>Spermatophyta</taxon>
        <taxon>Magnoliopsida</taxon>
        <taxon>Liliopsida</taxon>
        <taxon>Poales</taxon>
        <taxon>Poaceae</taxon>
        <taxon>BOP clade</taxon>
        <taxon>Oryzoideae</taxon>
        <taxon>Oryzeae</taxon>
        <taxon>Oryzinae</taxon>
        <taxon>Oryza</taxon>
    </lineage>
</organism>
<evidence type="ECO:0000313" key="3">
    <source>
        <dbReference type="Proteomes" id="UP000006591"/>
    </source>
</evidence>
<dbReference type="AlphaFoldDB" id="A0A0E0HX87"/>
<reference evidence="2" key="1">
    <citation type="submission" date="2015-04" db="UniProtKB">
        <authorList>
            <consortium name="EnsemblPlants"/>
        </authorList>
    </citation>
    <scope>IDENTIFICATION</scope>
    <source>
        <strain evidence="2">SL10</strain>
    </source>
</reference>
<proteinExistence type="predicted"/>
<reference evidence="2" key="2">
    <citation type="submission" date="2018-04" db="EMBL/GenBank/DDBJ databases">
        <title>OnivRS2 (Oryza nivara Reference Sequence Version 2).</title>
        <authorList>
            <person name="Zhang J."/>
            <person name="Kudrna D."/>
            <person name="Lee S."/>
            <person name="Talag J."/>
            <person name="Rajasekar S."/>
            <person name="Welchert J."/>
            <person name="Hsing Y.-I."/>
            <person name="Wing R.A."/>
        </authorList>
    </citation>
    <scope>NUCLEOTIDE SEQUENCE [LARGE SCALE GENOMIC DNA]</scope>
    <source>
        <strain evidence="2">SL10</strain>
    </source>
</reference>